<evidence type="ECO:0000256" key="20">
    <source>
        <dbReference type="SAM" id="SignalP"/>
    </source>
</evidence>
<dbReference type="GO" id="GO:0070831">
    <property type="term" value="P:basement membrane assembly"/>
    <property type="evidence" value="ECO:0007669"/>
    <property type="project" value="TreeGrafter"/>
</dbReference>
<dbReference type="SUPFAM" id="SSF49854">
    <property type="entry name" value="Spermadhesin, CUB domain"/>
    <property type="match status" value="1"/>
</dbReference>
<feature type="chain" id="PRO_5002201283" evidence="20">
    <location>
        <begin position="30"/>
        <end position="2830"/>
    </location>
</feature>
<dbReference type="InterPro" id="IPR013015">
    <property type="entry name" value="Laminin_IV_B"/>
</dbReference>
<accession>A0A0C9QL72</accession>
<evidence type="ECO:0000256" key="14">
    <source>
        <dbReference type="ARBA" id="ARBA00023180"/>
    </source>
</evidence>
<feature type="disulfide bond" evidence="17">
    <location>
        <begin position="1425"/>
        <end position="1434"/>
    </location>
</feature>
<evidence type="ECO:0000256" key="9">
    <source>
        <dbReference type="ARBA" id="ARBA00022869"/>
    </source>
</evidence>
<evidence type="ECO:0000313" key="25">
    <source>
        <dbReference type="EMBL" id="JAG74036.1"/>
    </source>
</evidence>
<keyword evidence="14" id="KW-0325">Glycoprotein</keyword>
<evidence type="ECO:0000256" key="17">
    <source>
        <dbReference type="PROSITE-ProRule" id="PRU00460"/>
    </source>
</evidence>
<feature type="domain" description="Laminin EGF-like" evidence="23">
    <location>
        <begin position="1877"/>
        <end position="1922"/>
    </location>
</feature>
<dbReference type="SUPFAM" id="SSF117281">
    <property type="entry name" value="Kelch motif"/>
    <property type="match status" value="2"/>
</dbReference>
<dbReference type="CDD" id="cd00054">
    <property type="entry name" value="EGF_CA"/>
    <property type="match status" value="1"/>
</dbReference>
<feature type="disulfide bond" evidence="17">
    <location>
        <begin position="2135"/>
        <end position="2147"/>
    </location>
</feature>
<dbReference type="Pfam" id="PF00431">
    <property type="entry name" value="CUB"/>
    <property type="match status" value="1"/>
</dbReference>
<dbReference type="Pfam" id="PF24981">
    <property type="entry name" value="Beta-prop_ATRN-LZTR1"/>
    <property type="match status" value="1"/>
</dbReference>
<feature type="disulfide bond" evidence="17">
    <location>
        <begin position="1590"/>
        <end position="1599"/>
    </location>
</feature>
<dbReference type="PROSITE" id="PS01248">
    <property type="entry name" value="EGF_LAM_1"/>
    <property type="match status" value="4"/>
</dbReference>
<dbReference type="GO" id="GO:0030054">
    <property type="term" value="C:cell junction"/>
    <property type="evidence" value="ECO:0007669"/>
    <property type="project" value="UniProtKB-ARBA"/>
</dbReference>
<feature type="disulfide bond" evidence="17">
    <location>
        <begin position="1540"/>
        <end position="1549"/>
    </location>
</feature>
<feature type="disulfide bond" evidence="17">
    <location>
        <begin position="2183"/>
        <end position="2195"/>
    </location>
</feature>
<dbReference type="PROSITE" id="PS00010">
    <property type="entry name" value="ASX_HYDROXYL"/>
    <property type="match status" value="1"/>
</dbReference>
<dbReference type="FunFam" id="2.10.25.10:FF:000135">
    <property type="entry name" value="Laminin subunit beta 4"/>
    <property type="match status" value="2"/>
</dbReference>
<keyword evidence="16" id="KW-0245">EGF-like domain</keyword>
<dbReference type="FunFam" id="2.10.25.10:FF:000084">
    <property type="entry name" value="Laminin subunit alpha 3"/>
    <property type="match status" value="1"/>
</dbReference>
<feature type="disulfide bond" evidence="17">
    <location>
        <begin position="2156"/>
        <end position="2165"/>
    </location>
</feature>
<dbReference type="CDD" id="cd00041">
    <property type="entry name" value="CUB"/>
    <property type="match status" value="1"/>
</dbReference>
<feature type="compositionally biased region" description="Basic and acidic residues" evidence="19">
    <location>
        <begin position="342"/>
        <end position="359"/>
    </location>
</feature>
<feature type="disulfide bond" evidence="17">
    <location>
        <begin position="1877"/>
        <end position="1889"/>
    </location>
</feature>
<dbReference type="SMART" id="SM00181">
    <property type="entry name" value="EGF"/>
    <property type="match status" value="10"/>
</dbReference>
<dbReference type="SMART" id="SM00042">
    <property type="entry name" value="CUB"/>
    <property type="match status" value="1"/>
</dbReference>
<dbReference type="Gene3D" id="2.120.10.80">
    <property type="entry name" value="Kelch-type beta propeller"/>
    <property type="match status" value="2"/>
</dbReference>
<dbReference type="InterPro" id="IPR002049">
    <property type="entry name" value="LE_dom"/>
</dbReference>
<keyword evidence="15 17" id="KW-0424">Laminin EGF-like domain</keyword>
<dbReference type="SMART" id="SM00179">
    <property type="entry name" value="EGF_CA"/>
    <property type="match status" value="1"/>
</dbReference>
<dbReference type="InterPro" id="IPR018097">
    <property type="entry name" value="EGF_Ca-bd_CS"/>
</dbReference>
<evidence type="ECO:0000256" key="8">
    <source>
        <dbReference type="ARBA" id="ARBA00022737"/>
    </source>
</evidence>
<keyword evidence="7 20" id="KW-0732">Signal</keyword>
<dbReference type="InterPro" id="IPR035914">
    <property type="entry name" value="Sperma_CUB_dom_sf"/>
</dbReference>
<evidence type="ECO:0000256" key="16">
    <source>
        <dbReference type="PROSITE-ProRule" id="PRU00076"/>
    </source>
</evidence>
<dbReference type="PROSITE" id="PS01187">
    <property type="entry name" value="EGF_CA"/>
    <property type="match status" value="1"/>
</dbReference>
<feature type="domain" description="Laminin IV type B" evidence="24">
    <location>
        <begin position="1608"/>
        <end position="1823"/>
    </location>
</feature>
<protein>
    <submittedName>
        <fullName evidence="25">LanB1_2 protein</fullName>
    </submittedName>
</protein>
<feature type="disulfide bond" evidence="17">
    <location>
        <begin position="1879"/>
        <end position="1896"/>
    </location>
</feature>
<dbReference type="SMART" id="SM00180">
    <property type="entry name" value="EGF_Lam"/>
    <property type="match status" value="13"/>
</dbReference>
<dbReference type="Pfam" id="PF00053">
    <property type="entry name" value="EGF_laminin"/>
    <property type="match status" value="10"/>
</dbReference>
<dbReference type="GO" id="GO:0034446">
    <property type="term" value="P:substrate adhesion-dependent cell spreading"/>
    <property type="evidence" value="ECO:0007669"/>
    <property type="project" value="TreeGrafter"/>
</dbReference>
<evidence type="ECO:0000259" key="24">
    <source>
        <dbReference type="PROSITE" id="PS51116"/>
    </source>
</evidence>
<dbReference type="InterPro" id="IPR000859">
    <property type="entry name" value="CUB_dom"/>
</dbReference>
<feature type="domain" description="Laminin EGF-like" evidence="23">
    <location>
        <begin position="2084"/>
        <end position="2134"/>
    </location>
</feature>
<dbReference type="PRINTS" id="PR00011">
    <property type="entry name" value="EGFLAMININ"/>
</dbReference>
<feature type="domain" description="Laminin EGF-like" evidence="23">
    <location>
        <begin position="2135"/>
        <end position="2182"/>
    </location>
</feature>
<keyword evidence="6" id="KW-0812">Transmembrane</keyword>
<dbReference type="FunFam" id="2.10.25.10:FF:000011">
    <property type="entry name" value="Cadherin EGF LAG seven-pass G-type receptor"/>
    <property type="match status" value="2"/>
</dbReference>
<feature type="domain" description="Laminin EGF-like" evidence="23">
    <location>
        <begin position="1458"/>
        <end position="1517"/>
    </location>
</feature>
<dbReference type="FunFam" id="2.10.25.10:FF:000065">
    <property type="entry name" value="Laminin subunit beta 1"/>
    <property type="match status" value="1"/>
</dbReference>
<evidence type="ECO:0000256" key="12">
    <source>
        <dbReference type="ARBA" id="ARBA00023054"/>
    </source>
</evidence>
<keyword evidence="9" id="KW-0084">Basement membrane</keyword>
<feature type="domain" description="Laminin EGF-like" evidence="23">
    <location>
        <begin position="1518"/>
        <end position="1568"/>
    </location>
</feature>
<dbReference type="GO" id="GO:0009887">
    <property type="term" value="P:animal organ morphogenesis"/>
    <property type="evidence" value="ECO:0007669"/>
    <property type="project" value="TreeGrafter"/>
</dbReference>
<proteinExistence type="predicted"/>
<dbReference type="CDD" id="cd22302">
    <property type="entry name" value="cc_DmLAMB1-like_C"/>
    <property type="match status" value="1"/>
</dbReference>
<dbReference type="GO" id="GO:0005509">
    <property type="term" value="F:calcium ion binding"/>
    <property type="evidence" value="ECO:0007669"/>
    <property type="project" value="InterPro"/>
</dbReference>
<gene>
    <name evidence="25" type="primary">LanB1_2</name>
    <name evidence="25" type="ORF">g.63537</name>
</gene>
<dbReference type="PROSITE" id="PS50026">
    <property type="entry name" value="EGF_3"/>
    <property type="match status" value="1"/>
</dbReference>
<dbReference type="FunFam" id="2.10.25.10:FF:000074">
    <property type="entry name" value="Laminin subunit alpha"/>
    <property type="match status" value="1"/>
</dbReference>
<feature type="disulfide bond" evidence="17">
    <location>
        <begin position="2056"/>
        <end position="2065"/>
    </location>
</feature>
<feature type="disulfide bond" evidence="17">
    <location>
        <begin position="2137"/>
        <end position="2154"/>
    </location>
</feature>
<feature type="disulfide bond" evidence="17">
    <location>
        <begin position="1488"/>
        <end position="1497"/>
    </location>
</feature>
<dbReference type="Pfam" id="PF24973">
    <property type="entry name" value="EGF_LMN_ATRN"/>
    <property type="match status" value="3"/>
</dbReference>
<dbReference type="GO" id="GO:0016477">
    <property type="term" value="P:cell migration"/>
    <property type="evidence" value="ECO:0007669"/>
    <property type="project" value="TreeGrafter"/>
</dbReference>
<feature type="disulfide bond" evidence="17">
    <location>
        <begin position="1850"/>
        <end position="1859"/>
    </location>
</feature>
<feature type="disulfide bond" evidence="17">
    <location>
        <begin position="2107"/>
        <end position="2116"/>
    </location>
</feature>
<evidence type="ECO:0000259" key="21">
    <source>
        <dbReference type="PROSITE" id="PS01180"/>
    </source>
</evidence>
<keyword evidence="4" id="KW-0964">Secreted</keyword>
<evidence type="ECO:0000256" key="18">
    <source>
        <dbReference type="SAM" id="Coils"/>
    </source>
</evidence>
<feature type="domain" description="CUB" evidence="21">
    <location>
        <begin position="34"/>
        <end position="146"/>
    </location>
</feature>
<feature type="disulfide bond" evidence="17">
    <location>
        <begin position="1829"/>
        <end position="1841"/>
    </location>
</feature>
<reference evidence="25" key="1">
    <citation type="submission" date="2015-01" db="EMBL/GenBank/DDBJ databases">
        <title>Transcriptome Assembly of Fopius arisanus.</title>
        <authorList>
            <person name="Geib S."/>
        </authorList>
    </citation>
    <scope>NUCLEOTIDE SEQUENCE</scope>
</reference>
<feature type="coiled-coil region" evidence="18">
    <location>
        <begin position="2383"/>
        <end position="2439"/>
    </location>
</feature>
<feature type="coiled-coil region" evidence="18">
    <location>
        <begin position="2477"/>
        <end position="2514"/>
    </location>
</feature>
<dbReference type="PROSITE" id="PS51116">
    <property type="entry name" value="LAMININ_IVB"/>
    <property type="match status" value="1"/>
</dbReference>
<evidence type="ECO:0000256" key="7">
    <source>
        <dbReference type="ARBA" id="ARBA00022729"/>
    </source>
</evidence>
<feature type="disulfide bond" evidence="17">
    <location>
        <begin position="1898"/>
        <end position="1907"/>
    </location>
</feature>
<feature type="signal peptide" evidence="20">
    <location>
        <begin position="1"/>
        <end position="29"/>
    </location>
</feature>
<evidence type="ECO:0000256" key="10">
    <source>
        <dbReference type="ARBA" id="ARBA00022889"/>
    </source>
</evidence>
<evidence type="ECO:0000256" key="11">
    <source>
        <dbReference type="ARBA" id="ARBA00022989"/>
    </source>
</evidence>
<feature type="domain" description="EGF-like" evidence="22">
    <location>
        <begin position="1272"/>
        <end position="1313"/>
    </location>
</feature>
<keyword evidence="11" id="KW-1133">Transmembrane helix</keyword>
<evidence type="ECO:0000256" key="5">
    <source>
        <dbReference type="ARBA" id="ARBA00022530"/>
    </source>
</evidence>
<evidence type="ECO:0000256" key="13">
    <source>
        <dbReference type="ARBA" id="ARBA00023157"/>
    </source>
</evidence>
<dbReference type="InterPro" id="IPR001881">
    <property type="entry name" value="EGF-like_Ca-bd_dom"/>
</dbReference>
<feature type="disulfide bond" evidence="17">
    <location>
        <begin position="1831"/>
        <end position="1848"/>
    </location>
</feature>
<dbReference type="PANTHER" id="PTHR10574">
    <property type="entry name" value="NETRIN/LAMININ-RELATED"/>
    <property type="match status" value="1"/>
</dbReference>
<keyword evidence="5" id="KW-0272">Extracellular matrix</keyword>
<dbReference type="InterPro" id="IPR000152">
    <property type="entry name" value="EGF-type_Asp/Asn_hydroxyl_site"/>
</dbReference>
<feature type="disulfide bond" evidence="17">
    <location>
        <begin position="2204"/>
        <end position="2213"/>
    </location>
</feature>
<dbReference type="InterPro" id="IPR050440">
    <property type="entry name" value="Laminin/Netrin_ECM"/>
</dbReference>
<comment type="caution">
    <text evidence="16">Lacks conserved residue(s) required for the propagation of feature annotation.</text>
</comment>
<feature type="disulfide bond" evidence="17">
    <location>
        <begin position="1942"/>
        <end position="1951"/>
    </location>
</feature>
<keyword evidence="12 18" id="KW-0175">Coiled coil</keyword>
<evidence type="ECO:0000259" key="22">
    <source>
        <dbReference type="PROSITE" id="PS50026"/>
    </source>
</evidence>
<feature type="domain" description="Laminin EGF-like" evidence="23">
    <location>
        <begin position="1395"/>
        <end position="1457"/>
    </location>
</feature>
<feature type="domain" description="Laminin EGF-like" evidence="23">
    <location>
        <begin position="1923"/>
        <end position="1972"/>
    </location>
</feature>
<evidence type="ECO:0000256" key="1">
    <source>
        <dbReference type="ARBA" id="ARBA00004167"/>
    </source>
</evidence>
<dbReference type="InterPro" id="IPR000742">
    <property type="entry name" value="EGF"/>
</dbReference>
<feature type="disulfide bond" evidence="17">
    <location>
        <begin position="1571"/>
        <end position="1588"/>
    </location>
</feature>
<evidence type="ECO:0000256" key="3">
    <source>
        <dbReference type="ARBA" id="ARBA00022441"/>
    </source>
</evidence>
<dbReference type="FunFam" id="2.60.120.290:FF:000023">
    <property type="entry name" value="Multiple epidermal growth factor-like domains 8"/>
    <property type="match status" value="1"/>
</dbReference>
<dbReference type="InterPro" id="IPR056863">
    <property type="entry name" value="LMN_ATRN_NET-like_EGF"/>
</dbReference>
<dbReference type="FunFam" id="2.10.25.10:FF:000130">
    <property type="entry name" value="Laminin subunit beta 1"/>
    <property type="match status" value="1"/>
</dbReference>
<dbReference type="PANTHER" id="PTHR10574:SF375">
    <property type="entry name" value="LAMININ SUBUNIT BETA-1"/>
    <property type="match status" value="1"/>
</dbReference>
<keyword evidence="8" id="KW-0677">Repeat</keyword>
<dbReference type="FunFam" id="2.10.25.10:FF:000101">
    <property type="entry name" value="Laminin subunit beta 1"/>
    <property type="match status" value="1"/>
</dbReference>
<dbReference type="Gene3D" id="2.60.120.290">
    <property type="entry name" value="Spermadhesin, CUB domain"/>
    <property type="match status" value="1"/>
</dbReference>
<dbReference type="GO" id="GO:0043256">
    <property type="term" value="C:laminin complex"/>
    <property type="evidence" value="ECO:0007669"/>
    <property type="project" value="TreeGrafter"/>
</dbReference>
<feature type="coiled-coil region" evidence="18">
    <location>
        <begin position="2797"/>
        <end position="2824"/>
    </location>
</feature>
<dbReference type="PROSITE" id="PS50027">
    <property type="entry name" value="EGF_LAM_2"/>
    <property type="match status" value="11"/>
</dbReference>
<dbReference type="InterPro" id="IPR056737">
    <property type="entry name" value="Beta-prop_ATRN-MKLN-like"/>
</dbReference>
<keyword evidence="11" id="KW-0472">Membrane</keyword>
<organism evidence="25">
    <name type="scientific">Fopius arisanus</name>
    <dbReference type="NCBI Taxonomy" id="64838"/>
    <lineage>
        <taxon>Eukaryota</taxon>
        <taxon>Metazoa</taxon>
        <taxon>Ecdysozoa</taxon>
        <taxon>Arthropoda</taxon>
        <taxon>Hexapoda</taxon>
        <taxon>Insecta</taxon>
        <taxon>Pterygota</taxon>
        <taxon>Neoptera</taxon>
        <taxon>Endopterygota</taxon>
        <taxon>Hymenoptera</taxon>
        <taxon>Apocrita</taxon>
        <taxon>Ichneumonoidea</taxon>
        <taxon>Braconidae</taxon>
        <taxon>Opiinae</taxon>
        <taxon>Fopius</taxon>
    </lineage>
</organism>
<dbReference type="InterPro" id="IPR015915">
    <property type="entry name" value="Kelch-typ_b-propeller"/>
</dbReference>
<evidence type="ECO:0000256" key="19">
    <source>
        <dbReference type="SAM" id="MobiDB-lite"/>
    </source>
</evidence>
<dbReference type="SMART" id="SM00423">
    <property type="entry name" value="PSI"/>
    <property type="match status" value="6"/>
</dbReference>
<dbReference type="GO" id="GO:0016020">
    <property type="term" value="C:membrane"/>
    <property type="evidence" value="ECO:0007669"/>
    <property type="project" value="UniProtKB-SubCell"/>
</dbReference>
<feature type="disulfide bond" evidence="17">
    <location>
        <begin position="1552"/>
        <end position="1566"/>
    </location>
</feature>
<keyword evidence="10" id="KW-0130">Cell adhesion</keyword>
<name>A0A0C9QL72_9HYME</name>
<dbReference type="SUPFAM" id="SSF57196">
    <property type="entry name" value="EGF/Laminin"/>
    <property type="match status" value="14"/>
</dbReference>
<feature type="disulfide bond" evidence="17">
    <location>
        <begin position="2185"/>
        <end position="2202"/>
    </location>
</feature>
<feature type="coiled-coil region" evidence="18">
    <location>
        <begin position="2614"/>
        <end position="2704"/>
    </location>
</feature>
<dbReference type="Pfam" id="PF21199">
    <property type="entry name" value="LAMININ_IV_B"/>
    <property type="match status" value="1"/>
</dbReference>
<evidence type="ECO:0000256" key="4">
    <source>
        <dbReference type="ARBA" id="ARBA00022525"/>
    </source>
</evidence>
<feature type="coiled-coil region" evidence="18">
    <location>
        <begin position="2302"/>
        <end position="2329"/>
    </location>
</feature>
<evidence type="ECO:0000256" key="15">
    <source>
        <dbReference type="ARBA" id="ARBA00023292"/>
    </source>
</evidence>
<dbReference type="GO" id="GO:0007411">
    <property type="term" value="P:axon guidance"/>
    <property type="evidence" value="ECO:0007669"/>
    <property type="project" value="TreeGrafter"/>
</dbReference>
<sequence>MGWIEITSIWFVMWTCLMWGLELVPQVTPKQVPCDKTRKVFTDTWGMISDGPMGSNYTQDSHCEWLIKANNSQQFITLSFRTMGTECSYDYVFVYDGDSFRSPLLGSFSGKTEPQQVTSSSGYMLILLYSDTNYVLDGFHAEFSVTDCPNNCTRHGKCINNTCVCENDWGGKDCSRALCPNNCGQGGTCGIKRCQCRKGFSGQSCSLHSLHPEGNKWHWLSHSEGGMTPRAAHSAVYDSETDSLYVFGGYDLNYVLGDLEVYRFNTSQWEDEHGTVLEGASAAESLDPMLIASELERGTEEKYGLSSSSFVWKLLYNIKGNGTLSLRDRATIDTSQHGWRELRNTPEHRKAQEARESEKNRRRHSRLIRSLLRAPRDTDDLHFFIEKTSTQSEFVQQIIDTNSTTETIFTESISSINSSTNETLKPSPRYGHAACRYADGFVIYGGKLADGSLSNELWHYNVNTKIWTLRAKYSDYYPPHLTRHTLTLAEDRVYVFGGSTVDGEFSSSLFSIKLDLTDSSSSSEKWRRVRPRGGKELDVRVVAHCTVYHKATNSLLVYGGVVASVARFSKLSDRMFVFQLDRKVWSEIHYPREHLPDIYVPRERAFHTCNIIGNYLVVFGGYSHRHNKEEICYDNQMYLYNLGCHVWVSHEVLGVSDKDSGYPKQQGVFAHAADARNGNTLLLVGGYHGNVNADLLAYTLPPMLAPGDGDYVEPEQLCPKHKSFTECSANPECGWCSADEICYGRTIGSNCTTNLQTSRCPGVCPVLGDCHSCLLHGQPGGGWGTNSKGKTSISNKLNLGTCTWCVQNARCHHKNDNYGVCGSRDDTLSRIPAWWGSKGTEITRVEECREMDKRPGLTFLKYKPPVNFTQPDSVTIVNATTIDFNVPSMQGAKTESALGGEMIARLTGFLRPPQEYWVSSAEHLKICVSYNSATLRVSRHNSSSDLELVANLTAETSQCISTKWPDGSYMNLEPGRYLLDFESKRMVTANYAYPSKMEITHNRSGDNPKVFTFEYLEPYQNGSCEQYRNCLHCLTDSSCGWCDVSNSCLSRASNETESCSITIDYDDEGNPINEWHYLTINPSSCANCSNYISCESCVSTNLCEWWTEEARCARLGRLPNSVVSLEECPIPCRQRSNCTQCLDDRGRCVWCEATQECFSFSVYTSEYQFGLCREWMDQAGLMGVTSRSGSSLTGNDQCKSCNRHSNCTSCLHSLSCGWCYSLDNPITGVCVQGDFNRAHVNCSLIINENQMDHLNETLTEEQVGWAYAQCPDVDECDLGLHDCHKDAQCTNTHGSYSCQCKRGFHGDGKENCTKTCYEKCVNGNCSEAPDYKCECNLGWTGPDCRTNCGCYNHSTCINSVGVCDECQDWTTGQYCEECKAGSYGNATSPLGCRKCNCNEHANSCHFDEAVYERSGRVSGGVCDDCQHNTRGQNCEQCKPFFYHDLTKNISHPDACQPCDCDPGGSLDDGICDSRTDILSGEESGRCHCKSNVEGRRCDRCKNGFWNFDPNNPDGCQACTCNPLGTIDNQGCNQMTGECTCKRYVTARDCNQCLPEYWGLSDDHDGCKPCDCDPGGSYESTCDVVTGQCRCRPHVGGRTCNQPEQSYYTGSLDFLIYEAELARASDNCQVVIREPYRDGRNNTWTGTGFMKAVESSTMNFTIDDIRRSMMYDIIVRYEPVHPGVWQEVEILITRDGPVDPQGPCAGWRPEDDRLWLQLPDNSRSAVANPSVCFEAGKVYKLLLSFRRFDPHTETPTASILIDSIVLRPRIDSIPFFNGEGPNELRRREYERYRCNEIFDSVTPYQRDENDICAPYHSSIGYWVFDGAHSCECNPTGSHSLLCEHYGGVCPCKPNVVGRRCDRCAPGTYGFGPNGCIPCDCNAVGALDNFCDVDTGRCKCRPNTYGRTCGQCEPGFWNFPHCRRCECNGHADSCDSSTGACDNCRDWTTGHNCDRCIDTFYGDPRIGVDIPCRACPCPGTIDSGHAYADSCSLDPITHDVICECFQGYSGARCENCAENYFGNPEEVGGQCTACDCSNNTDLSRPGNCDPYTGRCLQCLYDTAGANCQQCKPGFYGNALEKNCQDCMCNVLGTDIAAGPCDHRTGQCPCLPNVIGQLCDRCQENYWRIASGQGCDPCECDAVGSVSDKCNPYDGTCECRSGFGGRRCNECQANFWGNPNVQCYPCDCDVIGSSSAQCDRDTGVCVCHKGIGGEKCDQCDRSYIGTAPHCSPCGECFDNWDLILDGLRNKTDLVIEEASRIQKVGTTGVYSQQFDKMLESLDQVRGLIDNTTVRSQDLDELNDYAEKLAINVSSSTKALEEVENQLENVSQRVNLGDVALKKLKNRTNSLHQGAALLKEDATRLQEANVQGALNVTHQMAEQSRLAEKLANDSNNVLADAERYRKNTENLLMKNSANVNEAQEKSMASIERMNERISGLEKEIPGLNLGMCGDNVTECSSVCGGAGCGICGGISCEAGAVTKASQALDVAKRQAEKIRNHKDTAEGLLQKMMDLKQDAGAARGNAQDAFNFALDARNKSDRVAKALAEINDRTIMILNEDQPTPMMVRDLAEEVLRENIHLRPDEIRELADKIDSIIVSLTDSDKILTDTAGDLRMAQELEQRANMAKQSAIDKQNQAGKVVNLLTETQKAQEEAADAIEKAERDIALSEKDLQDVGEVTKEAQKKAANTTAAVDALEARLKQLQTQSVRNDFVLNQEIRKELLTLADDAKAVDEKTQKLGTEYKGAGDSLNNRVTKSRGDIERAKRLLQRASELTADTTTKFKDLDGMESVYRDNDRLLSDLMGQVDALTAEMEKQLGEIEKKAQTYRDCTA</sequence>
<evidence type="ECO:0000259" key="23">
    <source>
        <dbReference type="PROSITE" id="PS50027"/>
    </source>
</evidence>
<dbReference type="Gene3D" id="2.10.25.10">
    <property type="entry name" value="Laminin"/>
    <property type="match status" value="15"/>
</dbReference>
<keyword evidence="3" id="KW-0880">Kelch repeat</keyword>
<feature type="domain" description="Laminin EGF-like" evidence="23">
    <location>
        <begin position="1569"/>
        <end position="1629"/>
    </location>
</feature>
<dbReference type="InterPro" id="IPR016201">
    <property type="entry name" value="PSI"/>
</dbReference>
<dbReference type="EMBL" id="GBYB01004269">
    <property type="protein sequence ID" value="JAG74036.1"/>
    <property type="molecule type" value="Transcribed_RNA"/>
</dbReference>
<keyword evidence="13 17" id="KW-1015">Disulfide bond</keyword>
<feature type="region of interest" description="Disordered" evidence="19">
    <location>
        <begin position="342"/>
        <end position="362"/>
    </location>
</feature>
<dbReference type="PROSITE" id="PS00022">
    <property type="entry name" value="EGF_1"/>
    <property type="match status" value="2"/>
</dbReference>
<feature type="domain" description="Laminin EGF-like" evidence="23">
    <location>
        <begin position="2032"/>
        <end position="2083"/>
    </location>
</feature>
<dbReference type="FunFam" id="2.10.25.10:FF:000145">
    <property type="entry name" value="Laminin subunit beta 1"/>
    <property type="match status" value="1"/>
</dbReference>
<evidence type="ECO:0000256" key="2">
    <source>
        <dbReference type="ARBA" id="ARBA00004302"/>
    </source>
</evidence>
<feature type="domain" description="Laminin EGF-like" evidence="23">
    <location>
        <begin position="1829"/>
        <end position="1876"/>
    </location>
</feature>
<dbReference type="GO" id="GO:0009888">
    <property type="term" value="P:tissue development"/>
    <property type="evidence" value="ECO:0007669"/>
    <property type="project" value="TreeGrafter"/>
</dbReference>
<evidence type="ECO:0000256" key="6">
    <source>
        <dbReference type="ARBA" id="ARBA00022692"/>
    </source>
</evidence>
<feature type="disulfide bond" evidence="17">
    <location>
        <begin position="1569"/>
        <end position="1581"/>
    </location>
</feature>
<feature type="domain" description="Laminin EGF-like" evidence="23">
    <location>
        <begin position="2183"/>
        <end position="2229"/>
    </location>
</feature>
<comment type="subcellular location">
    <subcellularLocation>
        <location evidence="1">Membrane</location>
        <topology evidence="1">Single-pass membrane protein</topology>
    </subcellularLocation>
    <subcellularLocation>
        <location evidence="2">Secreted</location>
        <location evidence="2">Extracellular space</location>
        <location evidence="2">Extracellular matrix</location>
        <location evidence="2">Basement membrane</location>
    </subcellularLocation>
</comment>
<dbReference type="CDD" id="cd00055">
    <property type="entry name" value="EGF_Lam"/>
    <property type="match status" value="13"/>
</dbReference>
<dbReference type="FunFam" id="2.10.25.10:FF:000138">
    <property type="entry name" value="Laminin subunit beta 1"/>
    <property type="match status" value="1"/>
</dbReference>
<dbReference type="PROSITE" id="PS01180">
    <property type="entry name" value="CUB"/>
    <property type="match status" value="1"/>
</dbReference>
<dbReference type="PROSITE" id="PS01186">
    <property type="entry name" value="EGF_2"/>
    <property type="match status" value="2"/>
</dbReference>